<dbReference type="InterPro" id="IPR013783">
    <property type="entry name" value="Ig-like_fold"/>
</dbReference>
<dbReference type="Pfam" id="PF17936">
    <property type="entry name" value="Big_6"/>
    <property type="match status" value="1"/>
</dbReference>
<dbReference type="SUPFAM" id="SSF54106">
    <property type="entry name" value="LysM domain"/>
    <property type="match status" value="1"/>
</dbReference>
<reference evidence="2 3" key="1">
    <citation type="submission" date="2023-07" db="EMBL/GenBank/DDBJ databases">
        <title>Genomic Encyclopedia of Type Strains, Phase IV (KMG-IV): sequencing the most valuable type-strain genomes for metagenomic binning, comparative biology and taxonomic classification.</title>
        <authorList>
            <person name="Goeker M."/>
        </authorList>
    </citation>
    <scope>NUCLEOTIDE SEQUENCE [LARGE SCALE GENOMIC DNA]</scope>
    <source>
        <strain evidence="2 3">B1-1</strain>
    </source>
</reference>
<feature type="domain" description="LysM" evidence="1">
    <location>
        <begin position="228"/>
        <end position="277"/>
    </location>
</feature>
<dbReference type="InterPro" id="IPR018392">
    <property type="entry name" value="LysM"/>
</dbReference>
<dbReference type="Gene3D" id="2.60.40.10">
    <property type="entry name" value="Immunoglobulins"/>
    <property type="match status" value="2"/>
</dbReference>
<evidence type="ECO:0000259" key="1">
    <source>
        <dbReference type="PROSITE" id="PS51782"/>
    </source>
</evidence>
<dbReference type="PANTHER" id="PTHR34700:SF4">
    <property type="entry name" value="PHAGE-LIKE ELEMENT PBSX PROTEIN XKDP"/>
    <property type="match status" value="1"/>
</dbReference>
<dbReference type="RefSeq" id="WP_266281529.1">
    <property type="nucleotide sequence ID" value="NZ_JAPKNF010000001.1"/>
</dbReference>
<gene>
    <name evidence="2" type="ORF">QO015_000611</name>
</gene>
<sequence length="286" mass="29798">MRVEPSGEAVVAGTAEPNASVQIMDGAKTIAEGTANDRGEWAMTLDAPLEPGSHDLTIRTTSPDKKTETLSEQSVAVSVPEKPGSSPLVVLDEPGGATKVLQTPQPSDGTASGPKPDVTVDAVAFQDGKLFISGSAAIGGIVRIYVDGVVVGDATADEDGRWQIATDRAVGSGQHTIRADRIEKDTGKVIARAEVPFQQTGDVATLMGVGTAGGGSAGVASTGSADLQKVVIKRGDNLWTISRKLYGKGVRFSTIYEANNDQIRNPDLIYPGQVFLLPAGDTRWTE</sequence>
<accession>A0ABU0M232</accession>
<dbReference type="NCBIfam" id="NF033510">
    <property type="entry name" value="Ca_tandemer"/>
    <property type="match status" value="1"/>
</dbReference>
<proteinExistence type="predicted"/>
<comment type="caution">
    <text evidence="2">The sequence shown here is derived from an EMBL/GenBank/DDBJ whole genome shotgun (WGS) entry which is preliminary data.</text>
</comment>
<name>A0ABU0M232_9HYPH</name>
<protein>
    <submittedName>
        <fullName evidence="2">Nucleoid-associated protein YgaU</fullName>
    </submittedName>
</protein>
<dbReference type="Gene3D" id="3.10.350.10">
    <property type="entry name" value="LysM domain"/>
    <property type="match status" value="1"/>
</dbReference>
<dbReference type="SMART" id="SM00257">
    <property type="entry name" value="LysM"/>
    <property type="match status" value="1"/>
</dbReference>
<dbReference type="CDD" id="cd00118">
    <property type="entry name" value="LysM"/>
    <property type="match status" value="1"/>
</dbReference>
<dbReference type="PANTHER" id="PTHR34700">
    <property type="entry name" value="POTASSIUM BINDING PROTEIN KBP"/>
    <property type="match status" value="1"/>
</dbReference>
<dbReference type="EMBL" id="JAUSWJ010000001">
    <property type="protein sequence ID" value="MDQ0514998.1"/>
    <property type="molecule type" value="Genomic_DNA"/>
</dbReference>
<evidence type="ECO:0000313" key="3">
    <source>
        <dbReference type="Proteomes" id="UP001223743"/>
    </source>
</evidence>
<dbReference type="InterPro" id="IPR036779">
    <property type="entry name" value="LysM_dom_sf"/>
</dbReference>
<dbReference type="PROSITE" id="PS51782">
    <property type="entry name" value="LYSM"/>
    <property type="match status" value="1"/>
</dbReference>
<dbReference type="InterPro" id="IPR052196">
    <property type="entry name" value="Bact_Kbp"/>
</dbReference>
<dbReference type="Pfam" id="PF01476">
    <property type="entry name" value="LysM"/>
    <property type="match status" value="1"/>
</dbReference>
<organism evidence="2 3">
    <name type="scientific">Kaistia geumhonensis</name>
    <dbReference type="NCBI Taxonomy" id="410839"/>
    <lineage>
        <taxon>Bacteria</taxon>
        <taxon>Pseudomonadati</taxon>
        <taxon>Pseudomonadota</taxon>
        <taxon>Alphaproteobacteria</taxon>
        <taxon>Hyphomicrobiales</taxon>
        <taxon>Kaistiaceae</taxon>
        <taxon>Kaistia</taxon>
    </lineage>
</organism>
<dbReference type="InterPro" id="IPR041498">
    <property type="entry name" value="Big_6"/>
</dbReference>
<evidence type="ECO:0000313" key="2">
    <source>
        <dbReference type="EMBL" id="MDQ0514998.1"/>
    </source>
</evidence>
<dbReference type="Proteomes" id="UP001223743">
    <property type="component" value="Unassembled WGS sequence"/>
</dbReference>
<keyword evidence="3" id="KW-1185">Reference proteome</keyword>